<dbReference type="EMBL" id="JABMKX010000011">
    <property type="protein sequence ID" value="NQX47610.1"/>
    <property type="molecule type" value="Genomic_DNA"/>
</dbReference>
<proteinExistence type="predicted"/>
<accession>A0ABX2DSI5</accession>
<evidence type="ECO:0000313" key="2">
    <source>
        <dbReference type="EMBL" id="NQX47610.1"/>
    </source>
</evidence>
<name>A0ABX2DSI5_9BACL</name>
<comment type="caution">
    <text evidence="2">The sequence shown here is derived from an EMBL/GenBank/DDBJ whole genome shotgun (WGS) entry which is preliminary data.</text>
</comment>
<keyword evidence="3" id="KW-1185">Reference proteome</keyword>
<dbReference type="InterPro" id="IPR024726">
    <property type="entry name" value="FhuF_C"/>
</dbReference>
<protein>
    <submittedName>
        <fullName evidence="2">(2Fe-2S)-binding protein</fullName>
    </submittedName>
</protein>
<dbReference type="Pfam" id="PF11575">
    <property type="entry name" value="FhuF_C"/>
    <property type="match status" value="1"/>
</dbReference>
<sequence length="269" mass="30422">MNEFLIQEYSTKFDLHPVVPEGAMYSFNGAELVGAEGMKTFMEAYRPLMKALDDKAAGAYFGGYLTHIALAVQYSVTGFLCVPDFSLGNLNLHLIPADGYCRIAFSLSEWKLEQAPADEQSRKAWRNDVYTGFYQATAGPLIRAASEVSGLSLGEIWGQLPTKFNYYVESFAAELTDPVLLHRMEEDYAYLKDGLPAAVFGMPRNPFQVKVRRIESLPSPEKTVQMRNRCCMYYRTEGGRLCYTCPRMKEEERAARREEYRREQASAGG</sequence>
<gene>
    <name evidence="2" type="ORF">HQN87_20005</name>
</gene>
<reference evidence="2 3" key="1">
    <citation type="submission" date="2020-05" db="EMBL/GenBank/DDBJ databases">
        <title>Paenibacillus glebae, sp. nov., Paenibacillus humi sp. nov., Paenibacillus pedi sp. nov., Paenibacillus terrestris sp. nov. and Paenibacillus terricola sp. nov., isolated from a forest top soil sample.</title>
        <authorList>
            <person name="Qi S."/>
            <person name="Carlier A."/>
            <person name="Cnockaert M."/>
            <person name="Vandamme P."/>
        </authorList>
    </citation>
    <scope>NUCLEOTIDE SEQUENCE [LARGE SCALE GENOMIC DNA]</scope>
    <source>
        <strain evidence="2 3">LMG 29502</strain>
    </source>
</reference>
<dbReference type="Proteomes" id="UP000711047">
    <property type="component" value="Unassembled WGS sequence"/>
</dbReference>
<organism evidence="2 3">
    <name type="scientific">Paenibacillus tritici</name>
    <dbReference type="NCBI Taxonomy" id="1873425"/>
    <lineage>
        <taxon>Bacteria</taxon>
        <taxon>Bacillati</taxon>
        <taxon>Bacillota</taxon>
        <taxon>Bacilli</taxon>
        <taxon>Bacillales</taxon>
        <taxon>Paenibacillaceae</taxon>
        <taxon>Paenibacillus</taxon>
    </lineage>
</organism>
<evidence type="ECO:0000313" key="3">
    <source>
        <dbReference type="Proteomes" id="UP000711047"/>
    </source>
</evidence>
<evidence type="ECO:0000259" key="1">
    <source>
        <dbReference type="Pfam" id="PF11575"/>
    </source>
</evidence>
<dbReference type="RefSeq" id="WP_173136970.1">
    <property type="nucleotide sequence ID" value="NZ_JABMKX010000011.1"/>
</dbReference>
<feature type="domain" description="Ferric siderophore reductase C-terminal" evidence="1">
    <location>
        <begin position="227"/>
        <end position="247"/>
    </location>
</feature>